<dbReference type="PANTHER" id="PTHR14237">
    <property type="entry name" value="MOLYBDOPTERIN COFACTOR SULFURASE MOSC"/>
    <property type="match status" value="1"/>
</dbReference>
<gene>
    <name evidence="2" type="ORF">SAMN04487960_109104</name>
</gene>
<dbReference type="InterPro" id="IPR011037">
    <property type="entry name" value="Pyrv_Knase-like_insert_dom_sf"/>
</dbReference>
<dbReference type="InterPro" id="IPR005302">
    <property type="entry name" value="MoCF_Sase_C"/>
</dbReference>
<dbReference type="InterPro" id="IPR005303">
    <property type="entry name" value="MOCOS_middle"/>
</dbReference>
<dbReference type="Pfam" id="PF03473">
    <property type="entry name" value="MOSC"/>
    <property type="match status" value="1"/>
</dbReference>
<dbReference type="Pfam" id="PF03476">
    <property type="entry name" value="MOSC_N"/>
    <property type="match status" value="1"/>
</dbReference>
<evidence type="ECO:0000313" key="2">
    <source>
        <dbReference type="EMBL" id="SDX43590.1"/>
    </source>
</evidence>
<sequence length="263" mass="29425">MQIQSLFIYPVKSLRGIAVDTMQLDDFGPRADRRWMLVDSVNGFVTQRTHPTLANIGLEMSASGELEIAVPGSAPEVLRPGTVEVRVRVWQDWVVALEAEQGASQRVSDYLGQEVRFVYMPETTFRRVDTRRVFEERRVGFADGFPFLIVSEASLNDLNARLEESVDIRRFRPNIVVSGAEPWQEDRWAELQVGGLLFRLVKPCSRCVMTTVNPDTGAKAGNLEPLRTLGHFRRTPDGVMFGMNAVHNGEPGQIAVGDPITII</sequence>
<dbReference type="GO" id="GO:0030151">
    <property type="term" value="F:molybdenum ion binding"/>
    <property type="evidence" value="ECO:0007669"/>
    <property type="project" value="InterPro"/>
</dbReference>
<evidence type="ECO:0000313" key="3">
    <source>
        <dbReference type="Proteomes" id="UP000199675"/>
    </source>
</evidence>
<organism evidence="2 3">
    <name type="scientific">Marinobacter mobilis</name>
    <dbReference type="NCBI Taxonomy" id="488533"/>
    <lineage>
        <taxon>Bacteria</taxon>
        <taxon>Pseudomonadati</taxon>
        <taxon>Pseudomonadota</taxon>
        <taxon>Gammaproteobacteria</taxon>
        <taxon>Pseudomonadales</taxon>
        <taxon>Marinobacteraceae</taxon>
        <taxon>Marinobacter</taxon>
    </lineage>
</organism>
<dbReference type="SUPFAM" id="SSF50800">
    <property type="entry name" value="PK beta-barrel domain-like"/>
    <property type="match status" value="1"/>
</dbReference>
<dbReference type="SUPFAM" id="SSF141673">
    <property type="entry name" value="MOSC N-terminal domain-like"/>
    <property type="match status" value="1"/>
</dbReference>
<evidence type="ECO:0000259" key="1">
    <source>
        <dbReference type="PROSITE" id="PS51340"/>
    </source>
</evidence>
<dbReference type="OrthoDB" id="581532at2"/>
<proteinExistence type="predicted"/>
<dbReference type="PROSITE" id="PS51340">
    <property type="entry name" value="MOSC"/>
    <property type="match status" value="1"/>
</dbReference>
<dbReference type="EMBL" id="FNNE01000009">
    <property type="protein sequence ID" value="SDX43590.1"/>
    <property type="molecule type" value="Genomic_DNA"/>
</dbReference>
<reference evidence="2 3" key="1">
    <citation type="submission" date="2016-10" db="EMBL/GenBank/DDBJ databases">
        <authorList>
            <person name="de Groot N.N."/>
        </authorList>
    </citation>
    <scope>NUCLEOTIDE SEQUENCE [LARGE SCALE GENOMIC DNA]</scope>
    <source>
        <strain evidence="2 3">CGMCC 1.7059</strain>
    </source>
</reference>
<keyword evidence="3" id="KW-1185">Reference proteome</keyword>
<dbReference type="AlphaFoldDB" id="A0A1H3BNK6"/>
<protein>
    <recommendedName>
        <fullName evidence="1">MOSC domain-containing protein</fullName>
    </recommendedName>
</protein>
<dbReference type="Proteomes" id="UP000199675">
    <property type="component" value="Unassembled WGS sequence"/>
</dbReference>
<dbReference type="RefSeq" id="WP_091816063.1">
    <property type="nucleotide sequence ID" value="NZ_FNNE01000009.1"/>
</dbReference>
<dbReference type="PANTHER" id="PTHR14237:SF19">
    <property type="entry name" value="MITOCHONDRIAL AMIDOXIME REDUCING COMPONENT 1"/>
    <property type="match status" value="1"/>
</dbReference>
<feature type="domain" description="MOSC" evidence="1">
    <location>
        <begin position="113"/>
        <end position="263"/>
    </location>
</feature>
<dbReference type="STRING" id="488533.SAMN04487960_109104"/>
<dbReference type="GO" id="GO:0003824">
    <property type="term" value="F:catalytic activity"/>
    <property type="evidence" value="ECO:0007669"/>
    <property type="project" value="InterPro"/>
</dbReference>
<dbReference type="GO" id="GO:0030170">
    <property type="term" value="F:pyridoxal phosphate binding"/>
    <property type="evidence" value="ECO:0007669"/>
    <property type="project" value="InterPro"/>
</dbReference>
<accession>A0A1H3BNK6</accession>
<name>A0A1H3BNK6_9GAMM</name>